<evidence type="ECO:0000256" key="2">
    <source>
        <dbReference type="ARBA" id="ARBA00009204"/>
    </source>
</evidence>
<evidence type="ECO:0000256" key="4">
    <source>
        <dbReference type="ARBA" id="ARBA00022525"/>
    </source>
</evidence>
<dbReference type="EMBL" id="JAUZQC010000012">
    <property type="protein sequence ID" value="KAK5861891.1"/>
    <property type="molecule type" value="Genomic_DNA"/>
</dbReference>
<dbReference type="InterPro" id="IPR043081">
    <property type="entry name" value="ApoC-1_sf"/>
</dbReference>
<evidence type="ECO:0000256" key="1">
    <source>
        <dbReference type="ARBA" id="ARBA00004613"/>
    </source>
</evidence>
<evidence type="ECO:0000313" key="8">
    <source>
        <dbReference type="EMBL" id="KAK5861891.1"/>
    </source>
</evidence>
<dbReference type="GO" id="GO:0034447">
    <property type="term" value="P:very-low-density lipoprotein particle clearance"/>
    <property type="evidence" value="ECO:0007669"/>
    <property type="project" value="TreeGrafter"/>
</dbReference>
<comment type="caution">
    <text evidence="8">The sequence shown here is derived from an EMBL/GenBank/DDBJ whole genome shotgun (WGS) entry which is preliminary data.</text>
</comment>
<comment type="subcellular location">
    <subcellularLocation>
        <location evidence="1">Secreted</location>
    </subcellularLocation>
</comment>
<dbReference type="GO" id="GO:0050995">
    <property type="term" value="P:negative regulation of lipid catabolic process"/>
    <property type="evidence" value="ECO:0007669"/>
    <property type="project" value="TreeGrafter"/>
</dbReference>
<keyword evidence="4" id="KW-0964">Secreted</keyword>
<protein>
    <recommendedName>
        <fullName evidence="10">Apolipoprotein C-I</fullName>
    </recommendedName>
</protein>
<feature type="chain" id="PRO_5042984189" description="Apolipoprotein C-I" evidence="7">
    <location>
        <begin position="21"/>
        <end position="85"/>
    </location>
</feature>
<dbReference type="PANTHER" id="PTHR16565:SF2">
    <property type="entry name" value="APOLIPOPROTEIN C-I"/>
    <property type="match status" value="1"/>
</dbReference>
<reference evidence="8 9" key="1">
    <citation type="journal article" date="2023" name="Genes (Basel)">
        <title>Chromosome-Level Genome Assembly and Circadian Gene Repertoire of the Patagonia Blennie Eleginops maclovinus-The Closest Ancestral Proxy of Antarctic Cryonotothenioids.</title>
        <authorList>
            <person name="Cheng C.C."/>
            <person name="Rivera-Colon A.G."/>
            <person name="Minhas B.F."/>
            <person name="Wilson L."/>
            <person name="Rayamajhi N."/>
            <person name="Vargas-Chacoff L."/>
            <person name="Catchen J.M."/>
        </authorList>
    </citation>
    <scope>NUCLEOTIDE SEQUENCE [LARGE SCALE GENOMIC DNA]</scope>
    <source>
        <strain evidence="8">JMC-PN-2008</strain>
    </source>
</reference>
<gene>
    <name evidence="8" type="ORF">PBY51_017331</name>
</gene>
<accession>A0AAN7XJG1</accession>
<organism evidence="8 9">
    <name type="scientific">Eleginops maclovinus</name>
    <name type="common">Patagonian blennie</name>
    <name type="synonym">Eleginus maclovinus</name>
    <dbReference type="NCBI Taxonomy" id="56733"/>
    <lineage>
        <taxon>Eukaryota</taxon>
        <taxon>Metazoa</taxon>
        <taxon>Chordata</taxon>
        <taxon>Craniata</taxon>
        <taxon>Vertebrata</taxon>
        <taxon>Euteleostomi</taxon>
        <taxon>Actinopterygii</taxon>
        <taxon>Neopterygii</taxon>
        <taxon>Teleostei</taxon>
        <taxon>Neoteleostei</taxon>
        <taxon>Acanthomorphata</taxon>
        <taxon>Eupercaria</taxon>
        <taxon>Perciformes</taxon>
        <taxon>Notothenioidei</taxon>
        <taxon>Eleginopidae</taxon>
        <taxon>Eleginops</taxon>
    </lineage>
</organism>
<feature type="signal peptide" evidence="7">
    <location>
        <begin position="1"/>
        <end position="20"/>
    </location>
</feature>
<dbReference type="GO" id="GO:0006869">
    <property type="term" value="P:lipid transport"/>
    <property type="evidence" value="ECO:0007669"/>
    <property type="project" value="UniProtKB-KW"/>
</dbReference>
<dbReference type="GO" id="GO:0042157">
    <property type="term" value="P:lipoprotein metabolic process"/>
    <property type="evidence" value="ECO:0007669"/>
    <property type="project" value="InterPro"/>
</dbReference>
<comment type="similarity">
    <text evidence="2">Belongs to the apolipoprotein C1 family.</text>
</comment>
<sequence length="85" mass="9653">MRVYLVVAMLVLALAAFTVAQEQEEAVEQKFADFTSQMSEMGKNLAEKAKTTFEDIKNSDFVANSQSWFDRNLELMKQKLAEIGQ</sequence>
<dbReference type="GO" id="GO:0034361">
    <property type="term" value="C:very-low-density lipoprotein particle"/>
    <property type="evidence" value="ECO:0007669"/>
    <property type="project" value="TreeGrafter"/>
</dbReference>
<dbReference type="AlphaFoldDB" id="A0AAN7XJG1"/>
<dbReference type="PANTHER" id="PTHR16565">
    <property type="entry name" value="APOLIPOPROTEIN C-I"/>
    <property type="match status" value="1"/>
</dbReference>
<name>A0AAN7XJG1_ELEMC</name>
<dbReference type="InterPro" id="IPR006781">
    <property type="entry name" value="ApoC-I"/>
</dbReference>
<dbReference type="GO" id="GO:0010916">
    <property type="term" value="P:negative regulation of very-low-density lipoprotein particle clearance"/>
    <property type="evidence" value="ECO:0007669"/>
    <property type="project" value="TreeGrafter"/>
</dbReference>
<dbReference type="Proteomes" id="UP001346869">
    <property type="component" value="Unassembled WGS sequence"/>
</dbReference>
<proteinExistence type="inferred from homology"/>
<dbReference type="GO" id="GO:0004859">
    <property type="term" value="F:phospholipase inhibitor activity"/>
    <property type="evidence" value="ECO:0007669"/>
    <property type="project" value="TreeGrafter"/>
</dbReference>
<evidence type="ECO:0000313" key="9">
    <source>
        <dbReference type="Proteomes" id="UP001346869"/>
    </source>
</evidence>
<evidence type="ECO:0000256" key="7">
    <source>
        <dbReference type="SAM" id="SignalP"/>
    </source>
</evidence>
<dbReference type="GO" id="GO:0006641">
    <property type="term" value="P:triglyceride metabolic process"/>
    <property type="evidence" value="ECO:0007669"/>
    <property type="project" value="TreeGrafter"/>
</dbReference>
<keyword evidence="5 7" id="KW-0732">Signal</keyword>
<dbReference type="GO" id="GO:0034364">
    <property type="term" value="C:high-density lipoprotein particle"/>
    <property type="evidence" value="ECO:0007669"/>
    <property type="project" value="TreeGrafter"/>
</dbReference>
<evidence type="ECO:0008006" key="10">
    <source>
        <dbReference type="Google" id="ProtNLM"/>
    </source>
</evidence>
<dbReference type="GO" id="GO:0032375">
    <property type="term" value="P:negative regulation of cholesterol transport"/>
    <property type="evidence" value="ECO:0007669"/>
    <property type="project" value="TreeGrafter"/>
</dbReference>
<keyword evidence="9" id="KW-1185">Reference proteome</keyword>
<evidence type="ECO:0000256" key="5">
    <source>
        <dbReference type="ARBA" id="ARBA00022729"/>
    </source>
</evidence>
<keyword evidence="3" id="KW-0813">Transport</keyword>
<dbReference type="GO" id="GO:0005504">
    <property type="term" value="F:fatty acid binding"/>
    <property type="evidence" value="ECO:0007669"/>
    <property type="project" value="TreeGrafter"/>
</dbReference>
<reference evidence="8 9" key="2">
    <citation type="journal article" date="2023" name="Mol. Biol. Evol.">
        <title>Genomics of Secondarily Temperate Adaptation in the Only Non-Antarctic Icefish.</title>
        <authorList>
            <person name="Rivera-Colon A.G."/>
            <person name="Rayamajhi N."/>
            <person name="Minhas B.F."/>
            <person name="Madrigal G."/>
            <person name="Bilyk K.T."/>
            <person name="Yoon V."/>
            <person name="Hune M."/>
            <person name="Gregory S."/>
            <person name="Cheng C.H.C."/>
            <person name="Catchen J.M."/>
        </authorList>
    </citation>
    <scope>NUCLEOTIDE SEQUENCE [LARGE SCALE GENOMIC DNA]</scope>
    <source>
        <strain evidence="8">JMC-PN-2008</strain>
    </source>
</reference>
<evidence type="ECO:0000256" key="6">
    <source>
        <dbReference type="ARBA" id="ARBA00023055"/>
    </source>
</evidence>
<dbReference type="Gene3D" id="4.10.260.30">
    <property type="entry name" value="Apolipoprotein C-I"/>
    <property type="match status" value="1"/>
</dbReference>
<dbReference type="Pfam" id="PF04691">
    <property type="entry name" value="ApoC-I"/>
    <property type="match status" value="1"/>
</dbReference>
<keyword evidence="6" id="KW-0445">Lipid transport</keyword>
<evidence type="ECO:0000256" key="3">
    <source>
        <dbReference type="ARBA" id="ARBA00022448"/>
    </source>
</evidence>